<organism evidence="2 3">
    <name type="scientific">Paenibacillus pasadenensis</name>
    <dbReference type="NCBI Taxonomy" id="217090"/>
    <lineage>
        <taxon>Bacteria</taxon>
        <taxon>Bacillati</taxon>
        <taxon>Bacillota</taxon>
        <taxon>Bacilli</taxon>
        <taxon>Bacillales</taxon>
        <taxon>Paenibacillaceae</taxon>
        <taxon>Paenibacillus</taxon>
    </lineage>
</organism>
<gene>
    <name evidence="2" type="ORF">B8V81_0913</name>
</gene>
<keyword evidence="3" id="KW-1185">Reference proteome</keyword>
<dbReference type="InterPro" id="IPR036388">
    <property type="entry name" value="WH-like_DNA-bd_sf"/>
</dbReference>
<dbReference type="Proteomes" id="UP000234789">
    <property type="component" value="Unassembled WGS sequence"/>
</dbReference>
<evidence type="ECO:0000313" key="3">
    <source>
        <dbReference type="Proteomes" id="UP000234789"/>
    </source>
</evidence>
<reference evidence="2 3" key="1">
    <citation type="submission" date="2017-05" db="EMBL/GenBank/DDBJ databases">
        <title>Functional genome analysis of Paenibacillus pasadenensis strain R16: insights on endophytic life style and antifungal activity.</title>
        <authorList>
            <person name="Passera A."/>
            <person name="Marcolungo L."/>
            <person name="Casati P."/>
            <person name="Brasca M."/>
            <person name="Quaglino F."/>
            <person name="Delledonne M."/>
        </authorList>
    </citation>
    <scope>NUCLEOTIDE SEQUENCE [LARGE SCALE GENOMIC DNA]</scope>
    <source>
        <strain evidence="2 3">R16</strain>
    </source>
</reference>
<dbReference type="Gene3D" id="1.10.10.10">
    <property type="entry name" value="Winged helix-like DNA-binding domain superfamily/Winged helix DNA-binding domain"/>
    <property type="match status" value="1"/>
</dbReference>
<dbReference type="InterPro" id="IPR036390">
    <property type="entry name" value="WH_DNA-bd_sf"/>
</dbReference>
<evidence type="ECO:0000313" key="2">
    <source>
        <dbReference type="EMBL" id="PLT46689.1"/>
    </source>
</evidence>
<dbReference type="PANTHER" id="PTHR33169:SF14">
    <property type="entry name" value="TRANSCRIPTIONAL REGULATOR RV3488"/>
    <property type="match status" value="1"/>
</dbReference>
<sequence length="123" mass="14069">MHMTDVKETLAGLLSELRRGTIVMGVLSQLAEPQYGYSLVSLLEEKGIAVEPGTLYPLLRRLEKQELLESRWDTNESRPRKYYLLSELGKQVFAELQQEWRKLVASMEGLMNEPEGGDRDGTR</sequence>
<dbReference type="AlphaFoldDB" id="A0A2N5N8Q2"/>
<dbReference type="Pfam" id="PF03551">
    <property type="entry name" value="PadR"/>
    <property type="match status" value="1"/>
</dbReference>
<evidence type="ECO:0000259" key="1">
    <source>
        <dbReference type="Pfam" id="PF03551"/>
    </source>
</evidence>
<dbReference type="InterPro" id="IPR005149">
    <property type="entry name" value="Tscrpt_reg_PadR_N"/>
</dbReference>
<dbReference type="SUPFAM" id="SSF46785">
    <property type="entry name" value="Winged helix' DNA-binding domain"/>
    <property type="match status" value="1"/>
</dbReference>
<dbReference type="InterPro" id="IPR052509">
    <property type="entry name" value="Metal_resp_DNA-bind_regulator"/>
</dbReference>
<name>A0A2N5N8Q2_9BACL</name>
<protein>
    <submittedName>
        <fullName evidence="2">Transcriptional regulator, PadR family</fullName>
    </submittedName>
</protein>
<accession>A0A2N5N8Q2</accession>
<dbReference type="PANTHER" id="PTHR33169">
    <property type="entry name" value="PADR-FAMILY TRANSCRIPTIONAL REGULATOR"/>
    <property type="match status" value="1"/>
</dbReference>
<feature type="domain" description="Transcription regulator PadR N-terminal" evidence="1">
    <location>
        <begin position="25"/>
        <end position="95"/>
    </location>
</feature>
<comment type="caution">
    <text evidence="2">The sequence shown here is derived from an EMBL/GenBank/DDBJ whole genome shotgun (WGS) entry which is preliminary data.</text>
</comment>
<proteinExistence type="predicted"/>
<dbReference type="EMBL" id="NFEZ01000003">
    <property type="protein sequence ID" value="PLT46689.1"/>
    <property type="molecule type" value="Genomic_DNA"/>
</dbReference>